<feature type="compositionally biased region" description="Basic and acidic residues" evidence="1">
    <location>
        <begin position="1"/>
        <end position="11"/>
    </location>
</feature>
<keyword evidence="3" id="KW-1185">Reference proteome</keyword>
<dbReference type="GeneID" id="73044470"/>
<sequence>MSAERDTRDGVGDAEGYYVVSPSPTTKKRHRPDETGDEPACRAFLHRDDAEWRKLTPRQTVFYDDCTNCFPRDSDSAES</sequence>
<accession>A0ABD5Q288</accession>
<evidence type="ECO:0000256" key="1">
    <source>
        <dbReference type="SAM" id="MobiDB-lite"/>
    </source>
</evidence>
<comment type="caution">
    <text evidence="2">The sequence shown here is derived from an EMBL/GenBank/DDBJ whole genome shotgun (WGS) entry which is preliminary data.</text>
</comment>
<dbReference type="EMBL" id="JBHSHT010000001">
    <property type="protein sequence ID" value="MFC4824829.1"/>
    <property type="molecule type" value="Genomic_DNA"/>
</dbReference>
<dbReference type="AlphaFoldDB" id="A0ABD5Q288"/>
<dbReference type="RefSeq" id="WP_254269454.1">
    <property type="nucleotide sequence ID" value="NZ_CP100400.1"/>
</dbReference>
<name>A0ABD5Q288_9EURY</name>
<gene>
    <name evidence="2" type="ORF">ACFO9K_11225</name>
</gene>
<feature type="region of interest" description="Disordered" evidence="1">
    <location>
        <begin position="1"/>
        <end position="39"/>
    </location>
</feature>
<proteinExistence type="predicted"/>
<reference evidence="2 3" key="1">
    <citation type="journal article" date="2019" name="Int. J. Syst. Evol. Microbiol.">
        <title>The Global Catalogue of Microorganisms (GCM) 10K type strain sequencing project: providing services to taxonomists for standard genome sequencing and annotation.</title>
        <authorList>
            <consortium name="The Broad Institute Genomics Platform"/>
            <consortium name="The Broad Institute Genome Sequencing Center for Infectious Disease"/>
            <person name="Wu L."/>
            <person name="Ma J."/>
        </authorList>
    </citation>
    <scope>NUCLEOTIDE SEQUENCE [LARGE SCALE GENOMIC DNA]</scope>
    <source>
        <strain evidence="2 3">XZYJ18</strain>
    </source>
</reference>
<evidence type="ECO:0000313" key="2">
    <source>
        <dbReference type="EMBL" id="MFC4824829.1"/>
    </source>
</evidence>
<organism evidence="2 3">
    <name type="scientific">Halorussus aquaticus</name>
    <dbReference type="NCBI Taxonomy" id="2953748"/>
    <lineage>
        <taxon>Archaea</taxon>
        <taxon>Methanobacteriati</taxon>
        <taxon>Methanobacteriota</taxon>
        <taxon>Stenosarchaea group</taxon>
        <taxon>Halobacteria</taxon>
        <taxon>Halobacteriales</taxon>
        <taxon>Haladaptataceae</taxon>
        <taxon>Halorussus</taxon>
    </lineage>
</organism>
<protein>
    <submittedName>
        <fullName evidence="2">Uncharacterized protein</fullName>
    </submittedName>
</protein>
<evidence type="ECO:0000313" key="3">
    <source>
        <dbReference type="Proteomes" id="UP001595945"/>
    </source>
</evidence>
<dbReference type="Proteomes" id="UP001595945">
    <property type="component" value="Unassembled WGS sequence"/>
</dbReference>